<dbReference type="KEGG" id="nhe:NECHADRAFT_77453"/>
<name>C7YL97_FUSV7</name>
<dbReference type="Proteomes" id="UP000005206">
    <property type="component" value="Chromosome 3"/>
</dbReference>
<keyword evidence="3" id="KW-1185">Reference proteome</keyword>
<dbReference type="HOGENOM" id="CLU_1928161_0_0_1"/>
<feature type="compositionally biased region" description="Basic and acidic residues" evidence="1">
    <location>
        <begin position="120"/>
        <end position="131"/>
    </location>
</feature>
<dbReference type="OrthoDB" id="10267950at2759"/>
<gene>
    <name evidence="2" type="ORF">NECHADRAFT_77453</name>
</gene>
<dbReference type="GeneID" id="9663626"/>
<sequence>MTKDSMVLLPRLSDKIHLQDAEGKPLGIKLSVNGTILAGPSTADTRRMISSMKFSTVGSPVPLEALQIPNSSQGTRRKQASVPGNGTTTFAMKPKAVTSQAAPKMPETEGMKKAKNTNSDGERKREEHDEE</sequence>
<protein>
    <submittedName>
        <fullName evidence="2">Uncharacterized protein</fullName>
    </submittedName>
</protein>
<evidence type="ECO:0000313" key="2">
    <source>
        <dbReference type="EMBL" id="EEU46749.1"/>
    </source>
</evidence>
<reference evidence="2 3" key="1">
    <citation type="journal article" date="2009" name="PLoS Genet.">
        <title>The genome of Nectria haematococca: contribution of supernumerary chromosomes to gene expansion.</title>
        <authorList>
            <person name="Coleman J.J."/>
            <person name="Rounsley S.D."/>
            <person name="Rodriguez-Carres M."/>
            <person name="Kuo A."/>
            <person name="Wasmann C.C."/>
            <person name="Grimwood J."/>
            <person name="Schmutz J."/>
            <person name="Taga M."/>
            <person name="White G.J."/>
            <person name="Zhou S."/>
            <person name="Schwartz D.C."/>
            <person name="Freitag M."/>
            <person name="Ma L.J."/>
            <person name="Danchin E.G."/>
            <person name="Henrissat B."/>
            <person name="Coutinho P.M."/>
            <person name="Nelson D.R."/>
            <person name="Straney D."/>
            <person name="Napoli C.A."/>
            <person name="Barker B.M."/>
            <person name="Gribskov M."/>
            <person name="Rep M."/>
            <person name="Kroken S."/>
            <person name="Molnar I."/>
            <person name="Rensing C."/>
            <person name="Kennell J.C."/>
            <person name="Zamora J."/>
            <person name="Farman M.L."/>
            <person name="Selker E.U."/>
            <person name="Salamov A."/>
            <person name="Shapiro H."/>
            <person name="Pangilinan J."/>
            <person name="Lindquist E."/>
            <person name="Lamers C."/>
            <person name="Grigoriev I.V."/>
            <person name="Geiser D.M."/>
            <person name="Covert S.F."/>
            <person name="Temporini E."/>
            <person name="Vanetten H.D."/>
        </authorList>
    </citation>
    <scope>NUCLEOTIDE SEQUENCE [LARGE SCALE GENOMIC DNA]</scope>
    <source>
        <strain evidence="3">ATCC MYA-4622 / CBS 123669 / FGSC 9596 / NRRL 45880 / 77-13-4</strain>
    </source>
</reference>
<accession>C7YL97</accession>
<dbReference type="RefSeq" id="XP_003052462.1">
    <property type="nucleotide sequence ID" value="XM_003052416.1"/>
</dbReference>
<feature type="region of interest" description="Disordered" evidence="1">
    <location>
        <begin position="69"/>
        <end position="131"/>
    </location>
</feature>
<organism evidence="2 3">
    <name type="scientific">Fusarium vanettenii (strain ATCC MYA-4622 / CBS 123669 / FGSC 9596 / NRRL 45880 / 77-13-4)</name>
    <name type="common">Fusarium solani subsp. pisi</name>
    <dbReference type="NCBI Taxonomy" id="660122"/>
    <lineage>
        <taxon>Eukaryota</taxon>
        <taxon>Fungi</taxon>
        <taxon>Dikarya</taxon>
        <taxon>Ascomycota</taxon>
        <taxon>Pezizomycotina</taxon>
        <taxon>Sordariomycetes</taxon>
        <taxon>Hypocreomycetidae</taxon>
        <taxon>Hypocreales</taxon>
        <taxon>Nectriaceae</taxon>
        <taxon>Fusarium</taxon>
        <taxon>Fusarium solani species complex</taxon>
        <taxon>Fusarium vanettenii</taxon>
    </lineage>
</organism>
<dbReference type="InParanoid" id="C7YL97"/>
<dbReference type="VEuPathDB" id="FungiDB:NECHADRAFT_77453"/>
<evidence type="ECO:0000256" key="1">
    <source>
        <dbReference type="SAM" id="MobiDB-lite"/>
    </source>
</evidence>
<proteinExistence type="predicted"/>
<dbReference type="EMBL" id="GG698897">
    <property type="protein sequence ID" value="EEU46749.1"/>
    <property type="molecule type" value="Genomic_DNA"/>
</dbReference>
<dbReference type="AlphaFoldDB" id="C7YL97"/>
<evidence type="ECO:0000313" key="3">
    <source>
        <dbReference type="Proteomes" id="UP000005206"/>
    </source>
</evidence>